<accession>A0A1G7AMJ5</accession>
<keyword evidence="3 4" id="KW-0732">Signal</keyword>
<proteinExistence type="inferred from homology"/>
<dbReference type="InterPro" id="IPR000914">
    <property type="entry name" value="SBP_5_dom"/>
</dbReference>
<dbReference type="RefSeq" id="WP_092784118.1">
    <property type="nucleotide sequence ID" value="NZ_FNAP01000004.1"/>
</dbReference>
<dbReference type="Gene3D" id="3.10.105.10">
    <property type="entry name" value="Dipeptide-binding Protein, Domain 3"/>
    <property type="match status" value="1"/>
</dbReference>
<feature type="signal peptide" evidence="4">
    <location>
        <begin position="1"/>
        <end position="26"/>
    </location>
</feature>
<dbReference type="Proteomes" id="UP000199412">
    <property type="component" value="Unassembled WGS sequence"/>
</dbReference>
<dbReference type="PANTHER" id="PTHR30290:SF38">
    <property type="entry name" value="D,D-DIPEPTIDE-BINDING PERIPLASMIC PROTEIN DDPA-RELATED"/>
    <property type="match status" value="1"/>
</dbReference>
<name>A0A1G7AMJ5_9PROT</name>
<dbReference type="Gene3D" id="3.90.76.10">
    <property type="entry name" value="Dipeptide-binding Protein, Domain 1"/>
    <property type="match status" value="1"/>
</dbReference>
<reference evidence="6 7" key="1">
    <citation type="submission" date="2016-10" db="EMBL/GenBank/DDBJ databases">
        <authorList>
            <person name="de Groot N.N."/>
        </authorList>
    </citation>
    <scope>NUCLEOTIDE SEQUENCE [LARGE SCALE GENOMIC DNA]</scope>
    <source>
        <strain evidence="6 7">ATCC 700224</strain>
    </source>
</reference>
<dbReference type="GO" id="GO:0015833">
    <property type="term" value="P:peptide transport"/>
    <property type="evidence" value="ECO:0007669"/>
    <property type="project" value="TreeGrafter"/>
</dbReference>
<dbReference type="Pfam" id="PF00496">
    <property type="entry name" value="SBP_bac_5"/>
    <property type="match status" value="1"/>
</dbReference>
<dbReference type="GO" id="GO:1904680">
    <property type="term" value="F:peptide transmembrane transporter activity"/>
    <property type="evidence" value="ECO:0007669"/>
    <property type="project" value="TreeGrafter"/>
</dbReference>
<feature type="chain" id="PRO_5011580104" evidence="4">
    <location>
        <begin position="27"/>
        <end position="517"/>
    </location>
</feature>
<comment type="similarity">
    <text evidence="2">Belongs to the bacterial solute-binding protein 5 family.</text>
</comment>
<evidence type="ECO:0000256" key="2">
    <source>
        <dbReference type="ARBA" id="ARBA00005695"/>
    </source>
</evidence>
<organism evidence="6 7">
    <name type="scientific">Rhodospira trueperi</name>
    <dbReference type="NCBI Taxonomy" id="69960"/>
    <lineage>
        <taxon>Bacteria</taxon>
        <taxon>Pseudomonadati</taxon>
        <taxon>Pseudomonadota</taxon>
        <taxon>Alphaproteobacteria</taxon>
        <taxon>Rhodospirillales</taxon>
        <taxon>Rhodospirillaceae</taxon>
        <taxon>Rhodospira</taxon>
    </lineage>
</organism>
<dbReference type="InterPro" id="IPR039424">
    <property type="entry name" value="SBP_5"/>
</dbReference>
<dbReference type="PANTHER" id="PTHR30290">
    <property type="entry name" value="PERIPLASMIC BINDING COMPONENT OF ABC TRANSPORTER"/>
    <property type="match status" value="1"/>
</dbReference>
<dbReference type="OrthoDB" id="9803988at2"/>
<gene>
    <name evidence="6" type="ORF">SAMN05421720_10411</name>
</gene>
<evidence type="ECO:0000256" key="3">
    <source>
        <dbReference type="ARBA" id="ARBA00022729"/>
    </source>
</evidence>
<evidence type="ECO:0000259" key="5">
    <source>
        <dbReference type="Pfam" id="PF00496"/>
    </source>
</evidence>
<feature type="domain" description="Solute-binding protein family 5" evidence="5">
    <location>
        <begin position="74"/>
        <end position="435"/>
    </location>
</feature>
<evidence type="ECO:0000256" key="1">
    <source>
        <dbReference type="ARBA" id="ARBA00004418"/>
    </source>
</evidence>
<evidence type="ECO:0000256" key="4">
    <source>
        <dbReference type="SAM" id="SignalP"/>
    </source>
</evidence>
<comment type="subcellular location">
    <subcellularLocation>
        <location evidence="1">Periplasm</location>
    </subcellularLocation>
</comment>
<dbReference type="EMBL" id="FNAP01000004">
    <property type="protein sequence ID" value="SDE15983.1"/>
    <property type="molecule type" value="Genomic_DNA"/>
</dbReference>
<sequence>MTKNTLMVSVCLTALVAGTVATGAAADDRPDLVVAVTKLTPHFDPMGANSNVNERVGENIVENLIRYDWKTGETVPGLATAWKMVDPTTLELTIRDGVACHDGTDFTAEDVEIMFGPQRYGTEDNQGPGYKIAQQFFNTIKAVTALDGNRIRIETYEPDALLINRLSGWMGQVPCADAYLAADGWDAWGQTVIGTGPYRIAENKPGEFHRFEAFGDYWGEPAPAASITYKVVPETAARIAGLISGEYDFITEIQPDQFKTIDDNPGTVIAGGPIRNIRIIVYDTRHPALQDPRVRRALNLAINRELLVEAVFGGKTDVPNGMQVPAFGDIYLEDFQGATYDPDAARALLDAAGYDGTEISYRYLKDYYTGEVSTAQILEQMWGEVGLNVKLELKENWGQIEEDDVAEGRGIVNWSSTVYFNDPIGHSHRIFGPTGFFQVHGFWDGSAFNAAADSGLFSTDLETRRTAFREMLDIFEAEAPGTYLHVLPMYYGKKESIAWESSGTGLMDFRAGALAFE</sequence>
<dbReference type="STRING" id="69960.SAMN05421720_10411"/>
<keyword evidence="7" id="KW-1185">Reference proteome</keyword>
<dbReference type="AlphaFoldDB" id="A0A1G7AMJ5"/>
<dbReference type="SUPFAM" id="SSF53850">
    <property type="entry name" value="Periplasmic binding protein-like II"/>
    <property type="match status" value="1"/>
</dbReference>
<evidence type="ECO:0000313" key="7">
    <source>
        <dbReference type="Proteomes" id="UP000199412"/>
    </source>
</evidence>
<dbReference type="Gene3D" id="3.40.190.10">
    <property type="entry name" value="Periplasmic binding protein-like II"/>
    <property type="match status" value="1"/>
</dbReference>
<evidence type="ECO:0000313" key="6">
    <source>
        <dbReference type="EMBL" id="SDE15983.1"/>
    </source>
</evidence>
<protein>
    <submittedName>
        <fullName evidence="6">Peptide/nickel transport system substrate-binding protein</fullName>
    </submittedName>
</protein>